<protein>
    <submittedName>
        <fullName evidence="7">Aldehyde dehydrogenase family protein</fullName>
    </submittedName>
</protein>
<dbReference type="Proteomes" id="UP000681425">
    <property type="component" value="Chromosome"/>
</dbReference>
<sequence length="491" mass="52235">MSAIERFDRLFIGGEWVAPHAGTHIATIDPSTEDVWAEVASADETDVENAVAAARAAMRGPWGRTAPTQRGALIAKFADLVRRDAARLAEIESRDNGKPLRDTLGEVQRAADWLTFFAGAADKVNGDQIPYRPDALAYTRLEPVGVVVAILPWNSPISLASWKLGPGLAAGNAMILKPAEQTPASMVALAALALEAGFPAGVINVLPGDGAVGAALSAHPGVAKVSFTGSHDTAIRIMQSGSVNLKRCSFECGGKSPFIVFEDADFDKALSVATHSAFRSTGQSCSMASRIFVQRPLYERFAAELAGRAARIRPGAPFDPRTHIGPQTSAEQRDKTESYIALGRESGARVLAGGGRPAGLPKGYFVEPTVFADADNRSRIAQEEIFGPVTSVMPFDTEDEAIALANDTRYGLVGGLWTKDVSRAHRVAAQIESGLVSVNTFRPVHFMLPYGGYKMSGIGRENGFDAIRAFTETKTVVVDLSDAIPPDPFAD</sequence>
<dbReference type="InterPro" id="IPR015590">
    <property type="entry name" value="Aldehyde_DH_dom"/>
</dbReference>
<dbReference type="PANTHER" id="PTHR11699">
    <property type="entry name" value="ALDEHYDE DEHYDROGENASE-RELATED"/>
    <property type="match status" value="1"/>
</dbReference>
<evidence type="ECO:0000256" key="5">
    <source>
        <dbReference type="SAM" id="MobiDB-lite"/>
    </source>
</evidence>
<organism evidence="7 8">
    <name type="scientific">Sphingobium phenoxybenzoativorans</name>
    <dbReference type="NCBI Taxonomy" id="1592790"/>
    <lineage>
        <taxon>Bacteria</taxon>
        <taxon>Pseudomonadati</taxon>
        <taxon>Pseudomonadota</taxon>
        <taxon>Alphaproteobacteria</taxon>
        <taxon>Sphingomonadales</taxon>
        <taxon>Sphingomonadaceae</taxon>
        <taxon>Sphingobium</taxon>
    </lineage>
</organism>
<evidence type="ECO:0000256" key="4">
    <source>
        <dbReference type="RuleBase" id="RU003345"/>
    </source>
</evidence>
<dbReference type="FunFam" id="3.40.309.10:FF:000012">
    <property type="entry name" value="Betaine aldehyde dehydrogenase"/>
    <property type="match status" value="1"/>
</dbReference>
<evidence type="ECO:0000259" key="6">
    <source>
        <dbReference type="Pfam" id="PF00171"/>
    </source>
</evidence>
<dbReference type="InterPro" id="IPR029510">
    <property type="entry name" value="Ald_DH_CS_GLU"/>
</dbReference>
<evidence type="ECO:0000313" key="7">
    <source>
        <dbReference type="EMBL" id="QUT06990.1"/>
    </source>
</evidence>
<reference evidence="7" key="1">
    <citation type="submission" date="2021-04" db="EMBL/GenBank/DDBJ databases">
        <title>Isolation of p-tert-butylphenol degrading bacteria Sphingobium phenoxybenzoativorans Tas13 from active sludge.</title>
        <authorList>
            <person name="Li Y."/>
        </authorList>
    </citation>
    <scope>NUCLEOTIDE SEQUENCE</scope>
    <source>
        <strain evidence="7">Tas13</strain>
    </source>
</reference>
<dbReference type="Gene3D" id="3.40.309.10">
    <property type="entry name" value="Aldehyde Dehydrogenase, Chain A, domain 2"/>
    <property type="match status" value="1"/>
</dbReference>
<dbReference type="InterPro" id="IPR016162">
    <property type="entry name" value="Ald_DH_N"/>
</dbReference>
<accession>A0A975K8X8</accession>
<dbReference type="FunFam" id="3.40.605.10:FF:000007">
    <property type="entry name" value="NAD/NADP-dependent betaine aldehyde dehydrogenase"/>
    <property type="match status" value="1"/>
</dbReference>
<evidence type="ECO:0000256" key="1">
    <source>
        <dbReference type="ARBA" id="ARBA00009986"/>
    </source>
</evidence>
<dbReference type="InterPro" id="IPR016161">
    <property type="entry name" value="Ald_DH/histidinol_DH"/>
</dbReference>
<name>A0A975K8X8_9SPHN</name>
<dbReference type="EMBL" id="CP073910">
    <property type="protein sequence ID" value="QUT06990.1"/>
    <property type="molecule type" value="Genomic_DNA"/>
</dbReference>
<evidence type="ECO:0000256" key="2">
    <source>
        <dbReference type="ARBA" id="ARBA00023002"/>
    </source>
</evidence>
<gene>
    <name evidence="7" type="ORF">KFK14_06055</name>
</gene>
<dbReference type="Gene3D" id="3.40.605.10">
    <property type="entry name" value="Aldehyde Dehydrogenase, Chain A, domain 1"/>
    <property type="match status" value="1"/>
</dbReference>
<proteinExistence type="inferred from homology"/>
<feature type="domain" description="Aldehyde dehydrogenase" evidence="6">
    <location>
        <begin position="16"/>
        <end position="476"/>
    </location>
</feature>
<feature type="active site" evidence="3">
    <location>
        <position position="251"/>
    </location>
</feature>
<keyword evidence="8" id="KW-1185">Reference proteome</keyword>
<dbReference type="RefSeq" id="WP_212610233.1">
    <property type="nucleotide sequence ID" value="NZ_CP073910.1"/>
</dbReference>
<dbReference type="SUPFAM" id="SSF53720">
    <property type="entry name" value="ALDH-like"/>
    <property type="match status" value="1"/>
</dbReference>
<dbReference type="GO" id="GO:0016620">
    <property type="term" value="F:oxidoreductase activity, acting on the aldehyde or oxo group of donors, NAD or NADP as acceptor"/>
    <property type="evidence" value="ECO:0007669"/>
    <property type="project" value="InterPro"/>
</dbReference>
<feature type="region of interest" description="Disordered" evidence="5">
    <location>
        <begin position="316"/>
        <end position="335"/>
    </location>
</feature>
<dbReference type="AlphaFoldDB" id="A0A975K8X8"/>
<evidence type="ECO:0000313" key="8">
    <source>
        <dbReference type="Proteomes" id="UP000681425"/>
    </source>
</evidence>
<dbReference type="PROSITE" id="PS00687">
    <property type="entry name" value="ALDEHYDE_DEHYDR_GLU"/>
    <property type="match status" value="1"/>
</dbReference>
<keyword evidence="2 4" id="KW-0560">Oxidoreductase</keyword>
<evidence type="ECO:0000256" key="3">
    <source>
        <dbReference type="PROSITE-ProRule" id="PRU10007"/>
    </source>
</evidence>
<dbReference type="Pfam" id="PF00171">
    <property type="entry name" value="Aldedh"/>
    <property type="match status" value="1"/>
</dbReference>
<dbReference type="KEGG" id="spph:KFK14_06055"/>
<dbReference type="InterPro" id="IPR016163">
    <property type="entry name" value="Ald_DH_C"/>
</dbReference>
<comment type="similarity">
    <text evidence="1 4">Belongs to the aldehyde dehydrogenase family.</text>
</comment>